<reference evidence="10 11" key="1">
    <citation type="submission" date="2020-05" db="EMBL/GenBank/DDBJ databases">
        <title>Description of Pedobacter foliorum sp. nov.</title>
        <authorList>
            <person name="Qi S."/>
            <person name="Carlier A."/>
            <person name="Cnockaert M."/>
            <person name="Vandamme P."/>
        </authorList>
    </citation>
    <scope>NUCLEOTIDE SEQUENCE [LARGE SCALE GENOMIC DNA]</scope>
    <source>
        <strain evidence="10 11">LMG 31300</strain>
    </source>
</reference>
<comment type="similarity">
    <text evidence="9">Belongs to the quinolinate synthase family. Type 2 subfamily.</text>
</comment>
<dbReference type="SUPFAM" id="SSF142754">
    <property type="entry name" value="NadA-like"/>
    <property type="match status" value="1"/>
</dbReference>
<dbReference type="RefSeq" id="WP_173270700.1">
    <property type="nucleotide sequence ID" value="NZ_JABMKV010000002.1"/>
</dbReference>
<dbReference type="NCBIfam" id="TIGR00550">
    <property type="entry name" value="nadA"/>
    <property type="match status" value="1"/>
</dbReference>
<evidence type="ECO:0000256" key="8">
    <source>
        <dbReference type="ARBA" id="ARBA00023014"/>
    </source>
</evidence>
<feature type="binding site" evidence="9">
    <location>
        <position position="284"/>
    </location>
    <ligand>
        <name>[4Fe-4S] cluster</name>
        <dbReference type="ChEBI" id="CHEBI:49883"/>
    </ligand>
</feature>
<comment type="cofactor">
    <cofactor evidence="9">
        <name>[4Fe-4S] cluster</name>
        <dbReference type="ChEBI" id="CHEBI:49883"/>
    </cofactor>
    <text evidence="9">Binds 1 [4Fe-4S] cluster per subunit.</text>
</comment>
<evidence type="ECO:0000256" key="9">
    <source>
        <dbReference type="HAMAP-Rule" id="MF_00568"/>
    </source>
</evidence>
<accession>A0ABX2DBQ4</accession>
<gene>
    <name evidence="9 10" type="primary">nadA</name>
    <name evidence="10" type="ORF">HQN85_07180</name>
</gene>
<evidence type="ECO:0000256" key="3">
    <source>
        <dbReference type="ARBA" id="ARBA00022485"/>
    </source>
</evidence>
<dbReference type="NCBIfam" id="NF006878">
    <property type="entry name" value="PRK09375.1-2"/>
    <property type="match status" value="1"/>
</dbReference>
<keyword evidence="11" id="KW-1185">Reference proteome</keyword>
<keyword evidence="6 9" id="KW-0479">Metal-binding</keyword>
<dbReference type="EMBL" id="JABMKV010000002">
    <property type="protein sequence ID" value="NQX31501.1"/>
    <property type="molecule type" value="Genomic_DNA"/>
</dbReference>
<keyword evidence="5 9" id="KW-0808">Transferase</keyword>
<evidence type="ECO:0000256" key="4">
    <source>
        <dbReference type="ARBA" id="ARBA00022642"/>
    </source>
</evidence>
<protein>
    <recommendedName>
        <fullName evidence="2 9">Quinolinate synthase</fullName>
        <ecNumber evidence="2 9">2.5.1.72</ecNumber>
    </recommendedName>
</protein>
<dbReference type="InterPro" id="IPR003473">
    <property type="entry name" value="NadA"/>
</dbReference>
<evidence type="ECO:0000256" key="1">
    <source>
        <dbReference type="ARBA" id="ARBA00005065"/>
    </source>
</evidence>
<dbReference type="PANTHER" id="PTHR30573:SF0">
    <property type="entry name" value="QUINOLINATE SYNTHASE, CHLOROPLASTIC"/>
    <property type="match status" value="1"/>
</dbReference>
<feature type="binding site" evidence="9">
    <location>
        <position position="60"/>
    </location>
    <ligand>
        <name>iminosuccinate</name>
        <dbReference type="ChEBI" id="CHEBI:77875"/>
    </ligand>
</feature>
<dbReference type="InterPro" id="IPR036094">
    <property type="entry name" value="NadA_sf"/>
</dbReference>
<sequence length="332" mass="36911">MMIDILEELNKKGFVDEIIDPTLDLFDEIEKLKKEKNAVILAHYYQEPDIQDIADYIGDSLGLSQEAAKTDADIIVFAGVHFMAETAKILSPEKTVLLPDLKAGCSLADSCPPHLFKKFKEKYPDHLVITYVNCTAELKALSDIVCTSTNAVQIVESLPKDQKIIFGPDKNLGAWVAKKTGRDLVLWNGACMVHEIFSREKITKLKERHPNAKFIAHPECEEAVLTMADYIGSTTGLLKYSINSDAQEFIVATESGIIHQMEKANPTKTFIPAPPNNSCACNDCPYMKRNTLEKLYLCLKNGLPEVTVPADIIVEARKPIERMLEISASLGL</sequence>
<feature type="binding site" evidence="9">
    <location>
        <position position="43"/>
    </location>
    <ligand>
        <name>iminosuccinate</name>
        <dbReference type="ChEBI" id="CHEBI:77875"/>
    </ligand>
</feature>
<comment type="pathway">
    <text evidence="1 9">Cofactor biosynthesis; NAD(+) biosynthesis; quinolinate from iminoaspartate: step 1/1.</text>
</comment>
<comment type="function">
    <text evidence="9">Catalyzes the condensation of iminoaspartate with dihydroxyacetone phosphate to form quinolinate.</text>
</comment>
<dbReference type="Pfam" id="PF02445">
    <property type="entry name" value="NadA"/>
    <property type="match status" value="1"/>
</dbReference>
<proteinExistence type="inferred from homology"/>
<dbReference type="Proteomes" id="UP000762110">
    <property type="component" value="Unassembled WGS sequence"/>
</dbReference>
<feature type="binding site" evidence="9">
    <location>
        <begin position="131"/>
        <end position="133"/>
    </location>
    <ligand>
        <name>iminosuccinate</name>
        <dbReference type="ChEBI" id="CHEBI:77875"/>
    </ligand>
</feature>
<evidence type="ECO:0000256" key="7">
    <source>
        <dbReference type="ARBA" id="ARBA00023004"/>
    </source>
</evidence>
<keyword evidence="8 9" id="KW-0411">Iron-sulfur</keyword>
<evidence type="ECO:0000256" key="2">
    <source>
        <dbReference type="ARBA" id="ARBA00012669"/>
    </source>
</evidence>
<keyword evidence="3 9" id="KW-0004">4Fe-4S</keyword>
<dbReference type="InterPro" id="IPR023066">
    <property type="entry name" value="Quinolinate_synth_type2"/>
</dbReference>
<feature type="binding site" evidence="9">
    <location>
        <position position="148"/>
    </location>
    <ligand>
        <name>iminosuccinate</name>
        <dbReference type="ChEBI" id="CHEBI:77875"/>
    </ligand>
</feature>
<comment type="subcellular location">
    <subcellularLocation>
        <location evidence="9">Cytoplasm</location>
    </subcellularLocation>
</comment>
<dbReference type="EC" id="2.5.1.72" evidence="2 9"/>
<feature type="binding site" evidence="9">
    <location>
        <begin position="217"/>
        <end position="219"/>
    </location>
    <ligand>
        <name>iminosuccinate</name>
        <dbReference type="ChEBI" id="CHEBI:77875"/>
    </ligand>
</feature>
<comment type="caution">
    <text evidence="10">The sequence shown here is derived from an EMBL/GenBank/DDBJ whole genome shotgun (WGS) entry which is preliminary data.</text>
</comment>
<keyword evidence="4 9" id="KW-0662">Pyridine nucleotide biosynthesis</keyword>
<evidence type="ECO:0000313" key="11">
    <source>
        <dbReference type="Proteomes" id="UP000762110"/>
    </source>
</evidence>
<evidence type="ECO:0000256" key="6">
    <source>
        <dbReference type="ARBA" id="ARBA00022723"/>
    </source>
</evidence>
<name>A0ABX2DBQ4_9SPHI</name>
<evidence type="ECO:0000256" key="5">
    <source>
        <dbReference type="ARBA" id="ARBA00022679"/>
    </source>
</evidence>
<comment type="catalytic activity">
    <reaction evidence="9">
        <text>iminosuccinate + dihydroxyacetone phosphate = quinolinate + phosphate + 2 H2O + H(+)</text>
        <dbReference type="Rhea" id="RHEA:25888"/>
        <dbReference type="ChEBI" id="CHEBI:15377"/>
        <dbReference type="ChEBI" id="CHEBI:15378"/>
        <dbReference type="ChEBI" id="CHEBI:29959"/>
        <dbReference type="ChEBI" id="CHEBI:43474"/>
        <dbReference type="ChEBI" id="CHEBI:57642"/>
        <dbReference type="ChEBI" id="CHEBI:77875"/>
        <dbReference type="EC" id="2.5.1.72"/>
    </reaction>
</comment>
<dbReference type="HAMAP" id="MF_00568">
    <property type="entry name" value="NadA_type2"/>
    <property type="match status" value="1"/>
</dbReference>
<keyword evidence="7 9" id="KW-0408">Iron</keyword>
<feature type="binding site" evidence="9">
    <location>
        <position position="105"/>
    </location>
    <ligand>
        <name>[4Fe-4S] cluster</name>
        <dbReference type="ChEBI" id="CHEBI:49883"/>
    </ligand>
</feature>
<keyword evidence="9" id="KW-0963">Cytoplasm</keyword>
<dbReference type="NCBIfam" id="NF006879">
    <property type="entry name" value="PRK09375.1-4"/>
    <property type="match status" value="1"/>
</dbReference>
<organism evidence="10 11">
    <name type="scientific">Pedobacter boryungensis</name>
    <dbReference type="NCBI Taxonomy" id="869962"/>
    <lineage>
        <taxon>Bacteria</taxon>
        <taxon>Pseudomonadati</taxon>
        <taxon>Bacteroidota</taxon>
        <taxon>Sphingobacteriia</taxon>
        <taxon>Sphingobacteriales</taxon>
        <taxon>Sphingobacteriaceae</taxon>
        <taxon>Pedobacter</taxon>
    </lineage>
</organism>
<feature type="binding site" evidence="9">
    <location>
        <position position="234"/>
    </location>
    <ligand>
        <name>iminosuccinate</name>
        <dbReference type="ChEBI" id="CHEBI:77875"/>
    </ligand>
</feature>
<feature type="binding site" evidence="9">
    <location>
        <position position="191"/>
    </location>
    <ligand>
        <name>[4Fe-4S] cluster</name>
        <dbReference type="ChEBI" id="CHEBI:49883"/>
    </ligand>
</feature>
<dbReference type="PANTHER" id="PTHR30573">
    <property type="entry name" value="QUINOLINATE SYNTHETASE A"/>
    <property type="match status" value="1"/>
</dbReference>
<dbReference type="Gene3D" id="3.40.50.10800">
    <property type="entry name" value="NadA-like"/>
    <property type="match status" value="3"/>
</dbReference>
<evidence type="ECO:0000313" key="10">
    <source>
        <dbReference type="EMBL" id="NQX31501.1"/>
    </source>
</evidence>